<keyword evidence="7" id="KW-1185">Reference proteome</keyword>
<dbReference type="EMBL" id="RHHU01000012">
    <property type="protein sequence ID" value="RNB82528.1"/>
    <property type="molecule type" value="Genomic_DNA"/>
</dbReference>
<dbReference type="Gene3D" id="1.25.40.10">
    <property type="entry name" value="Tetratricopeptide repeat domain"/>
    <property type="match status" value="1"/>
</dbReference>
<feature type="repeat" description="TPR" evidence="4">
    <location>
        <begin position="89"/>
        <end position="122"/>
    </location>
</feature>
<evidence type="ECO:0000313" key="7">
    <source>
        <dbReference type="Proteomes" id="UP000269573"/>
    </source>
</evidence>
<comment type="caution">
    <text evidence="6">The sequence shown here is derived from an EMBL/GenBank/DDBJ whole genome shotgun (WGS) entry which is preliminary data.</text>
</comment>
<proteinExistence type="predicted"/>
<reference evidence="6 7" key="1">
    <citation type="submission" date="2018-10" db="EMBL/GenBank/DDBJ databases">
        <title>Phylogenomics of Brevibacillus.</title>
        <authorList>
            <person name="Dunlap C."/>
        </authorList>
    </citation>
    <scope>NUCLEOTIDE SEQUENCE [LARGE SCALE GENOMIC DNA]</scope>
    <source>
        <strain evidence="6 7">JCM 15774</strain>
    </source>
</reference>
<dbReference type="GO" id="GO:0006355">
    <property type="term" value="P:regulation of DNA-templated transcription"/>
    <property type="evidence" value="ECO:0007669"/>
    <property type="project" value="InterPro"/>
</dbReference>
<feature type="domain" description="OmpR/PhoB-type" evidence="5">
    <location>
        <begin position="234"/>
        <end position="306"/>
    </location>
</feature>
<dbReference type="Proteomes" id="UP000269573">
    <property type="component" value="Unassembled WGS sequence"/>
</dbReference>
<dbReference type="SUPFAM" id="SSF48452">
    <property type="entry name" value="TPR-like"/>
    <property type="match status" value="1"/>
</dbReference>
<accession>A0A3M8D3S5</accession>
<name>A0A3M8D3S5_9BACL</name>
<dbReference type="InterPro" id="IPR011990">
    <property type="entry name" value="TPR-like_helical_dom_sf"/>
</dbReference>
<dbReference type="Gene3D" id="1.10.10.10">
    <property type="entry name" value="Winged helix-like DNA-binding domain superfamily/Winged helix DNA-binding domain"/>
    <property type="match status" value="1"/>
</dbReference>
<dbReference type="InterPro" id="IPR036388">
    <property type="entry name" value="WH-like_DNA-bd_sf"/>
</dbReference>
<dbReference type="Pfam" id="PF00486">
    <property type="entry name" value="Trans_reg_C"/>
    <property type="match status" value="1"/>
</dbReference>
<keyword evidence="3" id="KW-0804">Transcription</keyword>
<evidence type="ECO:0000259" key="5">
    <source>
        <dbReference type="SMART" id="SM00862"/>
    </source>
</evidence>
<dbReference type="InterPro" id="IPR016032">
    <property type="entry name" value="Sig_transdc_resp-reg_C-effctor"/>
</dbReference>
<dbReference type="AlphaFoldDB" id="A0A3M8D3S5"/>
<dbReference type="RefSeq" id="WP_122925313.1">
    <property type="nucleotide sequence ID" value="NZ_RHHU01000012.1"/>
</dbReference>
<keyword evidence="2" id="KW-0238">DNA-binding</keyword>
<dbReference type="GO" id="GO:0003677">
    <property type="term" value="F:DNA binding"/>
    <property type="evidence" value="ECO:0007669"/>
    <property type="project" value="UniProtKB-KW"/>
</dbReference>
<dbReference type="SMART" id="SM00862">
    <property type="entry name" value="Trans_reg_C"/>
    <property type="match status" value="1"/>
</dbReference>
<evidence type="ECO:0000256" key="2">
    <source>
        <dbReference type="ARBA" id="ARBA00023125"/>
    </source>
</evidence>
<dbReference type="GO" id="GO:0000160">
    <property type="term" value="P:phosphorelay signal transduction system"/>
    <property type="evidence" value="ECO:0007669"/>
    <property type="project" value="InterPro"/>
</dbReference>
<dbReference type="PROSITE" id="PS50005">
    <property type="entry name" value="TPR"/>
    <property type="match status" value="1"/>
</dbReference>
<evidence type="ECO:0000313" key="6">
    <source>
        <dbReference type="EMBL" id="RNB82528.1"/>
    </source>
</evidence>
<evidence type="ECO:0000256" key="4">
    <source>
        <dbReference type="PROSITE-ProRule" id="PRU00339"/>
    </source>
</evidence>
<dbReference type="InterPro" id="IPR019734">
    <property type="entry name" value="TPR_rpt"/>
</dbReference>
<evidence type="ECO:0000256" key="1">
    <source>
        <dbReference type="ARBA" id="ARBA00023015"/>
    </source>
</evidence>
<evidence type="ECO:0000256" key="3">
    <source>
        <dbReference type="ARBA" id="ARBA00023163"/>
    </source>
</evidence>
<organism evidence="6 7">
    <name type="scientific">Brevibacillus nitrificans</name>
    <dbReference type="NCBI Taxonomy" id="651560"/>
    <lineage>
        <taxon>Bacteria</taxon>
        <taxon>Bacillati</taxon>
        <taxon>Bacillota</taxon>
        <taxon>Bacilli</taxon>
        <taxon>Bacillales</taxon>
        <taxon>Paenibacillaceae</taxon>
        <taxon>Brevibacillus</taxon>
    </lineage>
</organism>
<protein>
    <recommendedName>
        <fullName evidence="5">OmpR/PhoB-type domain-containing protein</fullName>
    </recommendedName>
</protein>
<dbReference type="InterPro" id="IPR001867">
    <property type="entry name" value="OmpR/PhoB-type_DNA-bd"/>
</dbReference>
<sequence>MPLPTLEHLLEKELLWERQEDASDLVRWWMDGIQLYKNLLRLDDQNERYRVQLANLLLKAGGDLKMRQHNFREATRLFRQLVRQIPDHALAYYRLGFLALYEQDWRRSITYFSSALTAKPANRAHQLSEEQRAKAYGYQAKGYQKISLALFEKAKQVGNETRDPATADAIDSFLLQTERELFSYEEVKPYIMVSRNQVLHLNKDEVIEKQAERGPSDIRLDLLGEKFLLVLPSDERIELTEQLARLLRYLMEQGKPVTSQMIREAVFPDSKSESIVRRTISRLRETIRYSCRMDDLIHTTPTGYSFHWPADFQIFYRNDDLFLTDILDN</sequence>
<dbReference type="SUPFAM" id="SSF46894">
    <property type="entry name" value="C-terminal effector domain of the bipartite response regulators"/>
    <property type="match status" value="1"/>
</dbReference>
<keyword evidence="4" id="KW-0802">TPR repeat</keyword>
<keyword evidence="1" id="KW-0805">Transcription regulation</keyword>
<gene>
    <name evidence="6" type="ORF">EDM59_20455</name>
</gene>